<evidence type="ECO:0000256" key="3">
    <source>
        <dbReference type="ARBA" id="ARBA00022553"/>
    </source>
</evidence>
<dbReference type="GO" id="GO:0016020">
    <property type="term" value="C:membrane"/>
    <property type="evidence" value="ECO:0007669"/>
    <property type="project" value="InterPro"/>
</dbReference>
<name>A0A1M7QWW7_9ACTN</name>
<dbReference type="PANTHER" id="PTHR24421:SF10">
    <property type="entry name" value="NITRATE_NITRITE SENSOR PROTEIN NARQ"/>
    <property type="match status" value="1"/>
</dbReference>
<comment type="catalytic activity">
    <reaction evidence="1">
        <text>ATP + protein L-histidine = ADP + protein N-phospho-L-histidine.</text>
        <dbReference type="EC" id="2.7.13.3"/>
    </reaction>
</comment>
<keyword evidence="11" id="KW-0812">Transmembrane</keyword>
<dbReference type="PANTHER" id="PTHR24421">
    <property type="entry name" value="NITRATE/NITRITE SENSOR PROTEIN NARX-RELATED"/>
    <property type="match status" value="1"/>
</dbReference>
<dbReference type="EC" id="2.7.13.3" evidence="2"/>
<keyword evidence="3" id="KW-0597">Phosphoprotein</keyword>
<evidence type="ECO:0000313" key="14">
    <source>
        <dbReference type="Proteomes" id="UP000184440"/>
    </source>
</evidence>
<evidence type="ECO:0000256" key="10">
    <source>
        <dbReference type="SAM" id="MobiDB-lite"/>
    </source>
</evidence>
<keyword evidence="9" id="KW-0175">Coiled coil</keyword>
<evidence type="ECO:0000256" key="1">
    <source>
        <dbReference type="ARBA" id="ARBA00000085"/>
    </source>
</evidence>
<feature type="transmembrane region" description="Helical" evidence="11">
    <location>
        <begin position="112"/>
        <end position="129"/>
    </location>
</feature>
<accession>A0A1M7QWW7</accession>
<keyword evidence="5" id="KW-0547">Nucleotide-binding</keyword>
<evidence type="ECO:0000256" key="5">
    <source>
        <dbReference type="ARBA" id="ARBA00022741"/>
    </source>
</evidence>
<evidence type="ECO:0000256" key="6">
    <source>
        <dbReference type="ARBA" id="ARBA00022777"/>
    </source>
</evidence>
<feature type="compositionally biased region" description="Gly residues" evidence="10">
    <location>
        <begin position="325"/>
        <end position="335"/>
    </location>
</feature>
<dbReference type="InterPro" id="IPR036890">
    <property type="entry name" value="HATPase_C_sf"/>
</dbReference>
<dbReference type="GO" id="GO:0000155">
    <property type="term" value="F:phosphorelay sensor kinase activity"/>
    <property type="evidence" value="ECO:0007669"/>
    <property type="project" value="InterPro"/>
</dbReference>
<feature type="coiled-coil region" evidence="9">
    <location>
        <begin position="133"/>
        <end position="173"/>
    </location>
</feature>
<dbReference type="Pfam" id="PF07730">
    <property type="entry name" value="HisKA_3"/>
    <property type="match status" value="1"/>
</dbReference>
<dbReference type="AlphaFoldDB" id="A0A1M7QWW7"/>
<dbReference type="InterPro" id="IPR011712">
    <property type="entry name" value="Sig_transdc_His_kin_sub3_dim/P"/>
</dbReference>
<evidence type="ECO:0000256" key="7">
    <source>
        <dbReference type="ARBA" id="ARBA00022840"/>
    </source>
</evidence>
<evidence type="ECO:0000313" key="13">
    <source>
        <dbReference type="EMBL" id="SHN36127.1"/>
    </source>
</evidence>
<dbReference type="STRING" id="134849.SAMN05443668_105485"/>
<dbReference type="SUPFAM" id="SSF55874">
    <property type="entry name" value="ATPase domain of HSP90 chaperone/DNA topoisomerase II/histidine kinase"/>
    <property type="match status" value="1"/>
</dbReference>
<keyword evidence="7" id="KW-0067">ATP-binding</keyword>
<feature type="domain" description="Signal transduction histidine kinase subgroup 3 dimerisation and phosphoacceptor" evidence="12">
    <location>
        <begin position="165"/>
        <end position="229"/>
    </location>
</feature>
<dbReference type="GO" id="GO:0046983">
    <property type="term" value="F:protein dimerization activity"/>
    <property type="evidence" value="ECO:0007669"/>
    <property type="project" value="InterPro"/>
</dbReference>
<reference evidence="13 14" key="1">
    <citation type="submission" date="2016-11" db="EMBL/GenBank/DDBJ databases">
        <authorList>
            <person name="Jaros S."/>
            <person name="Januszkiewicz K."/>
            <person name="Wedrychowicz H."/>
        </authorList>
    </citation>
    <scope>NUCLEOTIDE SEQUENCE [LARGE SCALE GENOMIC DNA]</scope>
    <source>
        <strain evidence="13 14">DSM 46144</strain>
    </source>
</reference>
<protein>
    <recommendedName>
        <fullName evidence="2">histidine kinase</fullName>
        <ecNumber evidence="2">2.7.13.3</ecNumber>
    </recommendedName>
</protein>
<evidence type="ECO:0000256" key="8">
    <source>
        <dbReference type="ARBA" id="ARBA00023012"/>
    </source>
</evidence>
<dbReference type="GO" id="GO:0005524">
    <property type="term" value="F:ATP binding"/>
    <property type="evidence" value="ECO:0007669"/>
    <property type="project" value="UniProtKB-KW"/>
</dbReference>
<organism evidence="13 14">
    <name type="scientific">Cryptosporangium aurantiacum</name>
    <dbReference type="NCBI Taxonomy" id="134849"/>
    <lineage>
        <taxon>Bacteria</taxon>
        <taxon>Bacillati</taxon>
        <taxon>Actinomycetota</taxon>
        <taxon>Actinomycetes</taxon>
        <taxon>Cryptosporangiales</taxon>
        <taxon>Cryptosporangiaceae</taxon>
        <taxon>Cryptosporangium</taxon>
    </lineage>
</organism>
<feature type="transmembrane region" description="Helical" evidence="11">
    <location>
        <begin position="88"/>
        <end position="106"/>
    </location>
</feature>
<evidence type="ECO:0000256" key="9">
    <source>
        <dbReference type="SAM" id="Coils"/>
    </source>
</evidence>
<gene>
    <name evidence="13" type="ORF">SAMN05443668_105485</name>
</gene>
<keyword evidence="11" id="KW-1133">Transmembrane helix</keyword>
<dbReference type="Proteomes" id="UP000184440">
    <property type="component" value="Unassembled WGS sequence"/>
</dbReference>
<evidence type="ECO:0000256" key="4">
    <source>
        <dbReference type="ARBA" id="ARBA00022679"/>
    </source>
</evidence>
<dbReference type="Gene3D" id="1.20.5.1930">
    <property type="match status" value="1"/>
</dbReference>
<keyword evidence="14" id="KW-1185">Reference proteome</keyword>
<evidence type="ECO:0000259" key="12">
    <source>
        <dbReference type="Pfam" id="PF07730"/>
    </source>
</evidence>
<feature type="region of interest" description="Disordered" evidence="10">
    <location>
        <begin position="315"/>
        <end position="335"/>
    </location>
</feature>
<dbReference type="Gene3D" id="3.30.565.10">
    <property type="entry name" value="Histidine kinase-like ATPase, C-terminal domain"/>
    <property type="match status" value="1"/>
</dbReference>
<feature type="transmembrane region" description="Helical" evidence="11">
    <location>
        <begin position="54"/>
        <end position="76"/>
    </location>
</feature>
<keyword evidence="11" id="KW-0472">Membrane</keyword>
<keyword evidence="8" id="KW-0902">Two-component regulatory system</keyword>
<proteinExistence type="predicted"/>
<dbReference type="EMBL" id="FRCS01000005">
    <property type="protein sequence ID" value="SHN36127.1"/>
    <property type="molecule type" value="Genomic_DNA"/>
</dbReference>
<feature type="transmembrane region" description="Helical" evidence="11">
    <location>
        <begin position="535"/>
        <end position="556"/>
    </location>
</feature>
<keyword evidence="6 13" id="KW-0418">Kinase</keyword>
<evidence type="ECO:0000256" key="11">
    <source>
        <dbReference type="SAM" id="Phobius"/>
    </source>
</evidence>
<keyword evidence="4" id="KW-0808">Transferase</keyword>
<evidence type="ECO:0000256" key="2">
    <source>
        <dbReference type="ARBA" id="ARBA00012438"/>
    </source>
</evidence>
<sequence>MGTRRRVGGVILLVVLVTAGELVTVAAAHPAPIVLAGYAVAVGAVVLASLRWPAAAFFAALVLAAVGGFGYVLLLWVAFRAGRASSSVVVAGAAIGALGVPIAAAVADPAAWSQYAAAYLVFVALPLAAGRYLHQHARLVDALTDRNQELRRARDLAAERERLRERLRIAREMHDALGHRLGLVSIQAAALEVDELPPRQREAIGRLAGSAREAVDGLHEVVGALRHGDEIDAPGLDGLDALVDGYVRAGVPVTVERRGEPGLLTDEADRAVYRAVEEGLTNATKHAPTCAVTVSLGWEDDALLLTVVNPIRPTPAPSPARPAAGGPGLGPGQVGAADVGGAGLGRVGSADAGWADAGAADMGRVGVRSAQAGEVGLGLGRVGSADAGWADAGAAAMGRRGACPGWAGLRPGHADMADAGLVGTRSAQAGGAGLGPGYEGLAGVGRVEAGSADAGRAAGLADAGRAGVGSVGVGGAVAVARGGHGLVGVRERIESVGGYATLRRDRGEARLTVLVPTLVREPEPVAGVGRGRSTAVGVATAVLLFGALPAAMLVGAG</sequence>
<dbReference type="InterPro" id="IPR050482">
    <property type="entry name" value="Sensor_HK_TwoCompSys"/>
</dbReference>
<dbReference type="RefSeq" id="WP_073259033.1">
    <property type="nucleotide sequence ID" value="NZ_FRCS01000005.1"/>
</dbReference>